<reference evidence="2 3" key="1">
    <citation type="submission" date="2018-04" db="EMBL/GenBank/DDBJ databases">
        <title>The genome of golden apple snail Pomacea canaliculata provides insight into stress tolerance and invasive adaptation.</title>
        <authorList>
            <person name="Liu C."/>
            <person name="Liu B."/>
            <person name="Ren Y."/>
            <person name="Zhang Y."/>
            <person name="Wang H."/>
            <person name="Li S."/>
            <person name="Jiang F."/>
            <person name="Yin L."/>
            <person name="Zhang G."/>
            <person name="Qian W."/>
            <person name="Fan W."/>
        </authorList>
    </citation>
    <scope>NUCLEOTIDE SEQUENCE [LARGE SCALE GENOMIC DNA]</scope>
    <source>
        <strain evidence="2">SZHN2017</strain>
        <tissue evidence="2">Muscle</tissue>
    </source>
</reference>
<feature type="compositionally biased region" description="Basic and acidic residues" evidence="1">
    <location>
        <begin position="759"/>
        <end position="781"/>
    </location>
</feature>
<evidence type="ECO:0000313" key="3">
    <source>
        <dbReference type="Proteomes" id="UP000245119"/>
    </source>
</evidence>
<feature type="region of interest" description="Disordered" evidence="1">
    <location>
        <begin position="759"/>
        <end position="799"/>
    </location>
</feature>
<name>A0A2T7PL43_POMCA</name>
<dbReference type="AlphaFoldDB" id="A0A2T7PL43"/>
<accession>A0A2T7PL43</accession>
<feature type="compositionally biased region" description="Polar residues" evidence="1">
    <location>
        <begin position="782"/>
        <end position="792"/>
    </location>
</feature>
<protein>
    <submittedName>
        <fullName evidence="2">Uncharacterized protein</fullName>
    </submittedName>
</protein>
<organism evidence="2 3">
    <name type="scientific">Pomacea canaliculata</name>
    <name type="common">Golden apple snail</name>
    <dbReference type="NCBI Taxonomy" id="400727"/>
    <lineage>
        <taxon>Eukaryota</taxon>
        <taxon>Metazoa</taxon>
        <taxon>Spiralia</taxon>
        <taxon>Lophotrochozoa</taxon>
        <taxon>Mollusca</taxon>
        <taxon>Gastropoda</taxon>
        <taxon>Caenogastropoda</taxon>
        <taxon>Architaenioglossa</taxon>
        <taxon>Ampullarioidea</taxon>
        <taxon>Ampullariidae</taxon>
        <taxon>Pomacea</taxon>
    </lineage>
</organism>
<dbReference type="EMBL" id="PZQS01000003">
    <property type="protein sequence ID" value="PVD34138.1"/>
    <property type="molecule type" value="Genomic_DNA"/>
</dbReference>
<proteinExistence type="predicted"/>
<evidence type="ECO:0000256" key="1">
    <source>
        <dbReference type="SAM" id="MobiDB-lite"/>
    </source>
</evidence>
<comment type="caution">
    <text evidence="2">The sequence shown here is derived from an EMBL/GenBank/DDBJ whole genome shotgun (WGS) entry which is preliminary data.</text>
</comment>
<dbReference type="Proteomes" id="UP000245119">
    <property type="component" value="Linkage Group LG3"/>
</dbReference>
<evidence type="ECO:0000313" key="2">
    <source>
        <dbReference type="EMBL" id="PVD34138.1"/>
    </source>
</evidence>
<sequence>MTTIGQQLCTMDGITRKEQEATSQNLSSIDVAQAMRRPRHWTIEDKQRTAFLDSAMCNQKETREAIFSREMTTKGQQLCTVDFITRKEREATSQNLSSIDVAQAMRRPRHWTIEDKQRTAFLDSAMCNQKETREAIFSREMTTKGQQLCTVDFITRKEREATSQNLSSIDVAQAMRRPRHWTIEDKQRTAFLDSAMCNQKETREAIFSREMTTKGQQLCTVDFITRKEREATSQNLSSIDVAQAMRRPRHWTIEATSQNLSSIDVAQAMRRPRHWTIEDKQRTAFLDSAMCNQKETREAIFSREMTTKGQQLCTVDFITRKEREATSQNLSSIDVAQAMRRPRHWTIEDKQRTAFLDSAMCNQKETREAIFSREMTTKGQQLCTVDFITRKEREDKQRTAFLDSAMCNQKETREAIFSREMTTKGQQLCTVDFITRKEREDKQRTAFLDSAMCNQKETREAIFSREMTTKGSNSDSGFYNQKGTRGYFSELISTSAKKTQKYDDREAIVSLDRTSKGQHFFDSAMCNQKETREAIFSREMTTKGQQLCTVDFITRKEREATSQNLSSIDVAQAMRRPRHWTIEDKQRTAFLDSAMCNRKKREATSQNLSSIDVAQAMRRPRHWTIEATSQNLSSIDVAQAMRRPRHWTIEDKQRTAFLDSAMCNQKDREATSQNLSSIDVAQAMRRPRHWTIEATSQNLLQFDVAQAMRRPRHWTIEATSQNLSSIDVAQAMSKTQTLTIEVLLRISLQLMSHKDEKTQTLDNRELMPHEAKKTQKYDDRGTSPQNLSSELSHTAIEAT</sequence>
<keyword evidence="3" id="KW-1185">Reference proteome</keyword>
<gene>
    <name evidence="2" type="ORF">C0Q70_05401</name>
</gene>